<gene>
    <name evidence="1" type="ORF">BAE44_0010437</name>
</gene>
<dbReference type="EMBL" id="LWDX02029797">
    <property type="protein sequence ID" value="OEL28544.1"/>
    <property type="molecule type" value="Genomic_DNA"/>
</dbReference>
<dbReference type="AlphaFoldDB" id="A0A1E5VU00"/>
<accession>A0A1E5VU00</accession>
<dbReference type="Proteomes" id="UP000095767">
    <property type="component" value="Unassembled WGS sequence"/>
</dbReference>
<evidence type="ECO:0000313" key="2">
    <source>
        <dbReference type="Proteomes" id="UP000095767"/>
    </source>
</evidence>
<comment type="caution">
    <text evidence="1">The sequence shown here is derived from an EMBL/GenBank/DDBJ whole genome shotgun (WGS) entry which is preliminary data.</text>
</comment>
<dbReference type="OrthoDB" id="1922150at2759"/>
<sequence>LVVMVAMSKKMVRKVDVELELLNALKTIMLGHNNICVHLTNDKYKAMVGQLVCQWLDSLPGTDAYRRINSEVVLDVWRFISTTSRQRRLPMHQEDLVGV</sequence>
<feature type="non-terminal residue" evidence="1">
    <location>
        <position position="1"/>
    </location>
</feature>
<dbReference type="STRING" id="888268.A0A1E5VU00"/>
<organism evidence="1 2">
    <name type="scientific">Dichanthelium oligosanthes</name>
    <dbReference type="NCBI Taxonomy" id="888268"/>
    <lineage>
        <taxon>Eukaryota</taxon>
        <taxon>Viridiplantae</taxon>
        <taxon>Streptophyta</taxon>
        <taxon>Embryophyta</taxon>
        <taxon>Tracheophyta</taxon>
        <taxon>Spermatophyta</taxon>
        <taxon>Magnoliopsida</taxon>
        <taxon>Liliopsida</taxon>
        <taxon>Poales</taxon>
        <taxon>Poaceae</taxon>
        <taxon>PACMAD clade</taxon>
        <taxon>Panicoideae</taxon>
        <taxon>Panicodae</taxon>
        <taxon>Paniceae</taxon>
        <taxon>Dichantheliinae</taxon>
        <taxon>Dichanthelium</taxon>
    </lineage>
</organism>
<keyword evidence="2" id="KW-1185">Reference proteome</keyword>
<proteinExistence type="predicted"/>
<protein>
    <submittedName>
        <fullName evidence="1">Uncharacterized protein</fullName>
    </submittedName>
</protein>
<name>A0A1E5VU00_9POAL</name>
<evidence type="ECO:0000313" key="1">
    <source>
        <dbReference type="EMBL" id="OEL28544.1"/>
    </source>
</evidence>
<reference evidence="1 2" key="1">
    <citation type="submission" date="2016-09" db="EMBL/GenBank/DDBJ databases">
        <title>The draft genome of Dichanthelium oligosanthes: A C3 panicoid grass species.</title>
        <authorList>
            <person name="Studer A.J."/>
            <person name="Schnable J.C."/>
            <person name="Brutnell T.P."/>
        </authorList>
    </citation>
    <scope>NUCLEOTIDE SEQUENCE [LARGE SCALE GENOMIC DNA]</scope>
    <source>
        <strain evidence="2">cv. Kellogg 1175</strain>
        <tissue evidence="1">Leaf</tissue>
    </source>
</reference>